<feature type="transmembrane region" description="Helical" evidence="7">
    <location>
        <begin position="133"/>
        <end position="150"/>
    </location>
</feature>
<organism evidence="9 10">
    <name type="scientific">Maricaulis maris</name>
    <dbReference type="NCBI Taxonomy" id="74318"/>
    <lineage>
        <taxon>Bacteria</taxon>
        <taxon>Pseudomonadati</taxon>
        <taxon>Pseudomonadota</taxon>
        <taxon>Alphaproteobacteria</taxon>
        <taxon>Maricaulales</taxon>
        <taxon>Maricaulaceae</taxon>
        <taxon>Maricaulis</taxon>
    </lineage>
</organism>
<dbReference type="GO" id="GO:0030091">
    <property type="term" value="P:protein repair"/>
    <property type="evidence" value="ECO:0007669"/>
    <property type="project" value="UniProtKB-UniRule"/>
</dbReference>
<dbReference type="GO" id="GO:0005886">
    <property type="term" value="C:plasma membrane"/>
    <property type="evidence" value="ECO:0007669"/>
    <property type="project" value="UniProtKB-SubCell"/>
</dbReference>
<evidence type="ECO:0000313" key="10">
    <source>
        <dbReference type="Proteomes" id="UP000273675"/>
    </source>
</evidence>
<dbReference type="Pfam" id="PF01794">
    <property type="entry name" value="Ferric_reduct"/>
    <property type="match status" value="1"/>
</dbReference>
<dbReference type="Proteomes" id="UP000273675">
    <property type="component" value="Unassembled WGS sequence"/>
</dbReference>
<feature type="transmembrane region" description="Helical" evidence="7">
    <location>
        <begin position="90"/>
        <end position="113"/>
    </location>
</feature>
<dbReference type="GO" id="GO:0046872">
    <property type="term" value="F:metal ion binding"/>
    <property type="evidence" value="ECO:0007669"/>
    <property type="project" value="UniProtKB-KW"/>
</dbReference>
<comment type="function">
    <text evidence="7">Part of the MsrPQ system that repairs oxidized periplasmic proteins containing methionine sulfoxide residues (Met-O), using respiratory chain electrons. Thus protects these proteins from oxidative-stress damage caused by reactive species of oxygen and chlorine generated by the host defense mechanisms. MsrPQ is essential for the maintenance of envelope integrity under bleach stress, rescuing a wide series of structurally unrelated periplasmic proteins from methionine oxidation. MsrQ provides electrons for reduction to the reductase catalytic subunit MsrP, using the quinone pool of the respiratory chain.</text>
</comment>
<dbReference type="PANTHER" id="PTHR36964:SF1">
    <property type="entry name" value="PROTEIN-METHIONINE-SULFOXIDE REDUCTASE HEME-BINDING SUBUNIT MSRQ"/>
    <property type="match status" value="1"/>
</dbReference>
<dbReference type="GO" id="GO:0009055">
    <property type="term" value="F:electron transfer activity"/>
    <property type="evidence" value="ECO:0007669"/>
    <property type="project" value="UniProtKB-UniRule"/>
</dbReference>
<dbReference type="GO" id="GO:0010181">
    <property type="term" value="F:FMN binding"/>
    <property type="evidence" value="ECO:0007669"/>
    <property type="project" value="UniProtKB-UniRule"/>
</dbReference>
<feature type="transmembrane region" description="Helical" evidence="7">
    <location>
        <begin position="171"/>
        <end position="189"/>
    </location>
</feature>
<comment type="similarity">
    <text evidence="7">Belongs to the MsrQ family.</text>
</comment>
<comment type="subunit">
    <text evidence="7">Heterodimer of a catalytic subunit (MsrP) and a heme-binding subunit (MsrQ).</text>
</comment>
<dbReference type="EMBL" id="RBIM01000002">
    <property type="protein sequence ID" value="RKR02819.1"/>
    <property type="molecule type" value="Genomic_DNA"/>
</dbReference>
<protein>
    <recommendedName>
        <fullName evidence="7">Protein-methionine-sulfoxide reductase heme-binding subunit MsrQ</fullName>
    </recommendedName>
    <alternativeName>
        <fullName evidence="7">Flavocytochrome MsrQ</fullName>
    </alternativeName>
</protein>
<reference evidence="9 10" key="1">
    <citation type="submission" date="2018-10" db="EMBL/GenBank/DDBJ databases">
        <title>Genomic Encyclopedia of Type Strains, Phase IV (KMG-IV): sequencing the most valuable type-strain genomes for metagenomic binning, comparative biology and taxonomic classification.</title>
        <authorList>
            <person name="Goeker M."/>
        </authorList>
    </citation>
    <scope>NUCLEOTIDE SEQUENCE [LARGE SCALE GENOMIC DNA]</scope>
    <source>
        <strain evidence="9 10">DSM 4734</strain>
    </source>
</reference>
<evidence type="ECO:0000313" key="9">
    <source>
        <dbReference type="EMBL" id="RKR02819.1"/>
    </source>
</evidence>
<comment type="cofactor">
    <cofactor evidence="7">
        <name>heme b</name>
        <dbReference type="ChEBI" id="CHEBI:60344"/>
    </cofactor>
    <text evidence="7">Binds 1 heme b (iron(II)-protoporphyrin IX) group per subunit.</text>
</comment>
<proteinExistence type="inferred from homology"/>
<feature type="transmembrane region" description="Helical" evidence="7">
    <location>
        <begin position="20"/>
        <end position="40"/>
    </location>
</feature>
<dbReference type="PANTHER" id="PTHR36964">
    <property type="entry name" value="PROTEIN-METHIONINE-SULFOXIDE REDUCTASE HEME-BINDING SUBUNIT MSRQ"/>
    <property type="match status" value="1"/>
</dbReference>
<gene>
    <name evidence="7" type="primary">msrQ</name>
    <name evidence="9" type="ORF">C7435_0759</name>
</gene>
<keyword evidence="2 7" id="KW-0813">Transport</keyword>
<sequence length="225" mass="25228">MARNPVLRTFSRHIMKPLAFWLLALPGLWLGWQWALLLSGQPHDLGFNPIETTHRFLGDAAIRILLVSLAVTPVRDLTRWGPIMMIRRRIGLAAFWYALLHILAYLGLDLFLAAGMSVSGALAGLWRDVAERIYITLGMTAFVLLIPLAMTSFNRVQRWLGGRRWQGLHRLAYPIAILAVFHHGFMVKGNQLGPWIHGGILAVLLGYRVFGMIARTRSQASAKAS</sequence>
<dbReference type="OrthoDB" id="9788328at2"/>
<evidence type="ECO:0000256" key="5">
    <source>
        <dbReference type="ARBA" id="ARBA00023004"/>
    </source>
</evidence>
<dbReference type="GO" id="GO:0016679">
    <property type="term" value="F:oxidoreductase activity, acting on diphenols and related substances as donors"/>
    <property type="evidence" value="ECO:0007669"/>
    <property type="project" value="TreeGrafter"/>
</dbReference>
<comment type="caution">
    <text evidence="9">The sequence shown here is derived from an EMBL/GenBank/DDBJ whole genome shotgun (WGS) entry which is preliminary data.</text>
</comment>
<evidence type="ECO:0000256" key="6">
    <source>
        <dbReference type="ARBA" id="ARBA00023136"/>
    </source>
</evidence>
<evidence type="ECO:0000256" key="7">
    <source>
        <dbReference type="HAMAP-Rule" id="MF_01207"/>
    </source>
</evidence>
<feature type="transmembrane region" description="Helical" evidence="7">
    <location>
        <begin position="60"/>
        <end position="78"/>
    </location>
</feature>
<keyword evidence="7" id="KW-0349">Heme</keyword>
<keyword evidence="7" id="KW-0288">FMN</keyword>
<dbReference type="InterPro" id="IPR013130">
    <property type="entry name" value="Fe3_Rdtase_TM_dom"/>
</dbReference>
<dbReference type="GO" id="GO:0020037">
    <property type="term" value="F:heme binding"/>
    <property type="evidence" value="ECO:0007669"/>
    <property type="project" value="UniProtKB-UniRule"/>
</dbReference>
<evidence type="ECO:0000256" key="3">
    <source>
        <dbReference type="ARBA" id="ARBA00022692"/>
    </source>
</evidence>
<keyword evidence="5 7" id="KW-0408">Iron</keyword>
<accession>A0A495DJM4</accession>
<feature type="domain" description="Ferric oxidoreductase" evidence="8">
    <location>
        <begin position="58"/>
        <end position="180"/>
    </location>
</feature>
<evidence type="ECO:0000259" key="8">
    <source>
        <dbReference type="Pfam" id="PF01794"/>
    </source>
</evidence>
<keyword evidence="6 7" id="KW-0472">Membrane</keyword>
<keyword evidence="7" id="KW-0479">Metal-binding</keyword>
<comment type="subcellular location">
    <subcellularLocation>
        <location evidence="7">Cell membrane</location>
        <topology evidence="7">Multi-pass membrane protein</topology>
    </subcellularLocation>
    <subcellularLocation>
        <location evidence="1">Membrane</location>
        <topology evidence="1">Multi-pass membrane protein</topology>
    </subcellularLocation>
</comment>
<dbReference type="InterPro" id="IPR022837">
    <property type="entry name" value="MsrQ-like"/>
</dbReference>
<keyword evidence="7" id="KW-1003">Cell membrane</keyword>
<dbReference type="RefSeq" id="WP_121210110.1">
    <property type="nucleotide sequence ID" value="NZ_RBIM01000002.1"/>
</dbReference>
<keyword evidence="7" id="KW-0285">Flavoprotein</keyword>
<dbReference type="AlphaFoldDB" id="A0A495DJM4"/>
<feature type="transmembrane region" description="Helical" evidence="7">
    <location>
        <begin position="195"/>
        <end position="214"/>
    </location>
</feature>
<dbReference type="HAMAP" id="MF_01207">
    <property type="entry name" value="MsrQ"/>
    <property type="match status" value="1"/>
</dbReference>
<evidence type="ECO:0000256" key="4">
    <source>
        <dbReference type="ARBA" id="ARBA00022989"/>
    </source>
</evidence>
<keyword evidence="4 7" id="KW-1133">Transmembrane helix</keyword>
<evidence type="ECO:0000256" key="2">
    <source>
        <dbReference type="ARBA" id="ARBA00022448"/>
    </source>
</evidence>
<name>A0A495DJM4_9PROT</name>
<keyword evidence="7" id="KW-0249">Electron transport</keyword>
<evidence type="ECO:0000256" key="1">
    <source>
        <dbReference type="ARBA" id="ARBA00004141"/>
    </source>
</evidence>
<keyword evidence="3 7" id="KW-0812">Transmembrane</keyword>
<comment type="cofactor">
    <cofactor evidence="7">
        <name>FMN</name>
        <dbReference type="ChEBI" id="CHEBI:58210"/>
    </cofactor>
    <text evidence="7">Binds 1 FMN per subunit.</text>
</comment>